<dbReference type="Gene3D" id="3.90.25.10">
    <property type="entry name" value="UDP-galactose 4-epimerase, domain 1"/>
    <property type="match status" value="1"/>
</dbReference>
<dbReference type="InterPro" id="IPR016040">
    <property type="entry name" value="NAD(P)-bd_dom"/>
</dbReference>
<dbReference type="PANTHER" id="PTHR43162">
    <property type="match status" value="1"/>
</dbReference>
<dbReference type="STRING" id="58114.SAMN05216270_11892"/>
<feature type="domain" description="NAD(P)-binding" evidence="1">
    <location>
        <begin position="6"/>
        <end position="170"/>
    </location>
</feature>
<evidence type="ECO:0000259" key="1">
    <source>
        <dbReference type="Pfam" id="PF13460"/>
    </source>
</evidence>
<dbReference type="SUPFAM" id="SSF51735">
    <property type="entry name" value="NAD(P)-binding Rossmann-fold domains"/>
    <property type="match status" value="1"/>
</dbReference>
<dbReference type="AlphaFoldDB" id="A0A1G7C1B7"/>
<dbReference type="Pfam" id="PF13460">
    <property type="entry name" value="NAD_binding_10"/>
    <property type="match status" value="1"/>
</dbReference>
<organism evidence="2 3">
    <name type="scientific">Glycomyces harbinensis</name>
    <dbReference type="NCBI Taxonomy" id="58114"/>
    <lineage>
        <taxon>Bacteria</taxon>
        <taxon>Bacillati</taxon>
        <taxon>Actinomycetota</taxon>
        <taxon>Actinomycetes</taxon>
        <taxon>Glycomycetales</taxon>
        <taxon>Glycomycetaceae</taxon>
        <taxon>Glycomyces</taxon>
    </lineage>
</organism>
<keyword evidence="3" id="KW-1185">Reference proteome</keyword>
<dbReference type="PANTHER" id="PTHR43162:SF1">
    <property type="entry name" value="PRESTALK A DIFFERENTIATION PROTEIN A"/>
    <property type="match status" value="1"/>
</dbReference>
<dbReference type="RefSeq" id="WP_091039931.1">
    <property type="nucleotide sequence ID" value="NZ_FNAD01000018.1"/>
</dbReference>
<gene>
    <name evidence="2" type="ORF">SAMN05216270_11892</name>
</gene>
<evidence type="ECO:0000313" key="2">
    <source>
        <dbReference type="EMBL" id="SDE33069.1"/>
    </source>
</evidence>
<dbReference type="Proteomes" id="UP000198949">
    <property type="component" value="Unassembled WGS sequence"/>
</dbReference>
<dbReference type="EMBL" id="FNAD01000018">
    <property type="protein sequence ID" value="SDE33069.1"/>
    <property type="molecule type" value="Genomic_DNA"/>
</dbReference>
<dbReference type="InterPro" id="IPR036291">
    <property type="entry name" value="NAD(P)-bd_dom_sf"/>
</dbReference>
<name>A0A1G7C1B7_9ACTN</name>
<sequence length="271" mass="28550">MIVVTGATGNTGRPLVDALLAKGEDVTAVSRGEAEFPAGARHRRADLYEPASLESAFAGADRLYLITHDHELDIAAVVKAAQTAGIGRIVLLSSQRVATRPHERLSGHEDAVTASGLEWTILRPGGFASNALLGAAPVREQRKLIAPFGDVGLPLIDPLDIAETAAAALTEDGHQGKAYTLTGPALVTPRQQAEAVAAAIGEPVEFVEQTRAQAHAQLVQFWADEIVAGTLDVIGDPNEAEQAISPDVERVLGRSPHTFAAWAERNAAAFR</sequence>
<proteinExistence type="predicted"/>
<protein>
    <submittedName>
        <fullName evidence="2">Uncharacterized conserved protein YbjT, contains NAD(P)-binding and DUF2867 domains</fullName>
    </submittedName>
</protein>
<dbReference type="OrthoDB" id="4457504at2"/>
<dbReference type="InterPro" id="IPR051604">
    <property type="entry name" value="Ergot_Alk_Oxidoreductase"/>
</dbReference>
<reference evidence="3" key="1">
    <citation type="submission" date="2016-10" db="EMBL/GenBank/DDBJ databases">
        <authorList>
            <person name="Varghese N."/>
            <person name="Submissions S."/>
        </authorList>
    </citation>
    <scope>NUCLEOTIDE SEQUENCE [LARGE SCALE GENOMIC DNA]</scope>
    <source>
        <strain evidence="3">CGMCC 4.3516</strain>
    </source>
</reference>
<dbReference type="Gene3D" id="3.40.50.720">
    <property type="entry name" value="NAD(P)-binding Rossmann-like Domain"/>
    <property type="match status" value="1"/>
</dbReference>
<accession>A0A1G7C1B7</accession>
<evidence type="ECO:0000313" key="3">
    <source>
        <dbReference type="Proteomes" id="UP000198949"/>
    </source>
</evidence>